<feature type="non-terminal residue" evidence="2">
    <location>
        <position position="1"/>
    </location>
</feature>
<evidence type="ECO:0000313" key="3">
    <source>
        <dbReference type="Proteomes" id="UP000786811"/>
    </source>
</evidence>
<feature type="region of interest" description="Disordered" evidence="1">
    <location>
        <begin position="1"/>
        <end position="72"/>
    </location>
</feature>
<protein>
    <recommendedName>
        <fullName evidence="4">Transposase domain-containing protein</fullName>
    </recommendedName>
</protein>
<dbReference type="AlphaFoldDB" id="A0A8J2MM81"/>
<dbReference type="PANTHER" id="PTHR46579">
    <property type="entry name" value="F5/8 TYPE C DOMAIN-CONTAINING PROTEIN-RELATED"/>
    <property type="match status" value="1"/>
</dbReference>
<gene>
    <name evidence="2" type="ORF">HICCMSTLAB_LOCUS6681</name>
</gene>
<evidence type="ECO:0008006" key="4">
    <source>
        <dbReference type="Google" id="ProtNLM"/>
    </source>
</evidence>
<dbReference type="OrthoDB" id="7694954at2759"/>
<keyword evidence="3" id="KW-1185">Reference proteome</keyword>
<feature type="compositionally biased region" description="Acidic residues" evidence="1">
    <location>
        <begin position="21"/>
        <end position="41"/>
    </location>
</feature>
<name>A0A8J2MM81_COTCN</name>
<dbReference type="Pfam" id="PF02992">
    <property type="entry name" value="Transposase_21"/>
    <property type="match status" value="1"/>
</dbReference>
<sequence>MEESLEEEPQPINAEEIHEDITDEIEDYFTDSSEEFNDAEQIESASHERGMDSDSDEDNNSNDSSDSDSEDTSSLSKAFFKIKNPTINIPFLSNPNFYENDHLLAIIAISMRNNLSFEATLSILSWMKLTHNNNNLPTTKKALWKALNRDDTLITSHLYCGICKEHLGIGKKPLMNLNLTSQLSELFKVPDIEKSLSYRFTREKKDLSAIEDIFDGQVYKDLCLPGNFLDNPLNFSLTINTDGCQVAKSSKASAWPVYLQINELPPHLRKKHMLLAGVFVDLCHPSLNLLLRPIVTEIQELNKTGIDWKTSEGRKVKSKFVVTTCSVDSPARSLIMRMKQFNGYNGCSFCYAMGEHRGNKHIYPRSHSYGNLRTDEEIRGDMLTAYETKTTTNGIKGISSLAGLPEFDLGKGLAVECLHAVFLGAVKQHTNLFLTVTDSPFYIGDPVSKQRIDNRLLSIKPPSRRSRLPRKLETFNNWKGSQLRNWLDYAAPCLDGILDMKYIKHFTLLSQAVHYLNGDSVSTTDLENAGILIEKYVTQFEELFGLDQMSFNLHLLPHVVITIKNLGPMWAHNASIYESWNKKILDKVTSPHGRADQIVTRFLMTKFIESTVYSNSISADTKKFICNTLKMPNLNNEIVMNENFQALSSPETIVLQETELNELREMGYTPKNSPSSYAKIKVNGIDYIRKNDNDNKFCNSIISYNKGFGEILSIIEFENEDNCIIQGFFVKVYILKKKCL</sequence>
<organism evidence="2 3">
    <name type="scientific">Cotesia congregata</name>
    <name type="common">Parasitoid wasp</name>
    <name type="synonym">Apanteles congregatus</name>
    <dbReference type="NCBI Taxonomy" id="51543"/>
    <lineage>
        <taxon>Eukaryota</taxon>
        <taxon>Metazoa</taxon>
        <taxon>Ecdysozoa</taxon>
        <taxon>Arthropoda</taxon>
        <taxon>Hexapoda</taxon>
        <taxon>Insecta</taxon>
        <taxon>Pterygota</taxon>
        <taxon>Neoptera</taxon>
        <taxon>Endopterygota</taxon>
        <taxon>Hymenoptera</taxon>
        <taxon>Apocrita</taxon>
        <taxon>Ichneumonoidea</taxon>
        <taxon>Braconidae</taxon>
        <taxon>Microgastrinae</taxon>
        <taxon>Cotesia</taxon>
    </lineage>
</organism>
<feature type="compositionally biased region" description="Acidic residues" evidence="1">
    <location>
        <begin position="53"/>
        <end position="71"/>
    </location>
</feature>
<reference evidence="2" key="1">
    <citation type="submission" date="2021-04" db="EMBL/GenBank/DDBJ databases">
        <authorList>
            <person name="Chebbi M.A.C M."/>
        </authorList>
    </citation>
    <scope>NUCLEOTIDE SEQUENCE</scope>
</reference>
<evidence type="ECO:0000313" key="2">
    <source>
        <dbReference type="EMBL" id="CAG5093233.1"/>
    </source>
</evidence>
<dbReference type="Proteomes" id="UP000786811">
    <property type="component" value="Unassembled WGS sequence"/>
</dbReference>
<comment type="caution">
    <text evidence="2">The sequence shown here is derived from an EMBL/GenBank/DDBJ whole genome shotgun (WGS) entry which is preliminary data.</text>
</comment>
<dbReference type="EMBL" id="CAJNRD030001120">
    <property type="protein sequence ID" value="CAG5093233.1"/>
    <property type="molecule type" value="Genomic_DNA"/>
</dbReference>
<evidence type="ECO:0000256" key="1">
    <source>
        <dbReference type="SAM" id="MobiDB-lite"/>
    </source>
</evidence>
<dbReference type="InterPro" id="IPR004242">
    <property type="entry name" value="Transposase_21"/>
</dbReference>
<accession>A0A8J2MM81</accession>
<dbReference type="PANTHER" id="PTHR46579:SF1">
    <property type="entry name" value="F5_8 TYPE C DOMAIN-CONTAINING PROTEIN"/>
    <property type="match status" value="1"/>
</dbReference>
<proteinExistence type="predicted"/>